<dbReference type="Pfam" id="PF12974">
    <property type="entry name" value="Phosphonate-bd"/>
    <property type="match status" value="1"/>
</dbReference>
<evidence type="ECO:0000256" key="1">
    <source>
        <dbReference type="SAM" id="SignalP"/>
    </source>
</evidence>
<dbReference type="Gene3D" id="3.40.190.10">
    <property type="entry name" value="Periplasmic binding protein-like II"/>
    <property type="match status" value="2"/>
</dbReference>
<dbReference type="SUPFAM" id="SSF53850">
    <property type="entry name" value="Periplasmic binding protein-like II"/>
    <property type="match status" value="1"/>
</dbReference>
<feature type="chain" id="PRO_5020971606" evidence="1">
    <location>
        <begin position="24"/>
        <end position="287"/>
    </location>
</feature>
<keyword evidence="1" id="KW-0732">Signal</keyword>
<dbReference type="RefSeq" id="WP_137101196.1">
    <property type="nucleotide sequence ID" value="NZ_CP039865.1"/>
</dbReference>
<dbReference type="OrthoDB" id="9802896at2"/>
<proteinExistence type="predicted"/>
<dbReference type="EMBL" id="CP039865">
    <property type="protein sequence ID" value="QCK87868.1"/>
    <property type="molecule type" value="Genomic_DNA"/>
</dbReference>
<organism evidence="2 3">
    <name type="scientific">Phreatobacter aquaticus</name>
    <dbReference type="NCBI Taxonomy" id="2570229"/>
    <lineage>
        <taxon>Bacteria</taxon>
        <taxon>Pseudomonadati</taxon>
        <taxon>Pseudomonadota</taxon>
        <taxon>Alphaproteobacteria</taxon>
        <taxon>Hyphomicrobiales</taxon>
        <taxon>Phreatobacteraceae</taxon>
        <taxon>Phreatobacter</taxon>
    </lineage>
</organism>
<dbReference type="PANTHER" id="PTHR35841">
    <property type="entry name" value="PHOSPHONATES-BINDING PERIPLASMIC PROTEIN"/>
    <property type="match status" value="1"/>
</dbReference>
<evidence type="ECO:0000313" key="3">
    <source>
        <dbReference type="Proteomes" id="UP000298588"/>
    </source>
</evidence>
<dbReference type="AlphaFoldDB" id="A0A4D7QJU6"/>
<dbReference type="PANTHER" id="PTHR35841:SF1">
    <property type="entry name" value="PHOSPHONATES-BINDING PERIPLASMIC PROTEIN"/>
    <property type="match status" value="1"/>
</dbReference>
<feature type="signal peptide" evidence="1">
    <location>
        <begin position="1"/>
        <end position="23"/>
    </location>
</feature>
<accession>A0A4D7QJU6</accession>
<protein>
    <submittedName>
        <fullName evidence="2">Phosphonate ABC transporter</fullName>
    </submittedName>
</protein>
<evidence type="ECO:0000313" key="2">
    <source>
        <dbReference type="EMBL" id="QCK87868.1"/>
    </source>
</evidence>
<keyword evidence="3" id="KW-1185">Reference proteome</keyword>
<dbReference type="Proteomes" id="UP000298588">
    <property type="component" value="Chromosome"/>
</dbReference>
<dbReference type="KEGG" id="paqt:E8L99_19965"/>
<reference evidence="2 3" key="1">
    <citation type="submission" date="2019-04" db="EMBL/GenBank/DDBJ databases">
        <title>Phreatobacter aquaticus sp. nov.</title>
        <authorList>
            <person name="Choi A."/>
            <person name="Baek K."/>
        </authorList>
    </citation>
    <scope>NUCLEOTIDE SEQUENCE [LARGE SCALE GENOMIC DNA]</scope>
    <source>
        <strain evidence="2 3">NMCR1094</strain>
    </source>
</reference>
<sequence>MTRIDRRILLAAAGTALCAPALAQTRPTLKIGLGPQQPTQADTRRVWEPVYKAVADKVGANLELQVANDWAGIATALANEQIDVAQMGPWGYILAKVRGEARIINTMLVNGIPTYKAIIVARPGLTVANFPEDARGKSMQMLDVGSTSGWLVPTHFLRSKGLEPKTYFGRYAEGASAAAAQMATINGQVDLATGWDTHRNTMIRNGTIQPTSNTVVWESDPLPNECVVVSKSFSQDRAAALGAALAGLSDDEKKLLPWPYTGFVPATHQPYEGLEKMGRDLGAIRTS</sequence>
<gene>
    <name evidence="2" type="ORF">E8L99_19965</name>
</gene>
<name>A0A4D7QJU6_9HYPH</name>